<dbReference type="WBParaSite" id="SMUV_0000557601-mRNA-1">
    <property type="protein sequence ID" value="SMUV_0000557601-mRNA-1"/>
    <property type="gene ID" value="SMUV_0000557601"/>
</dbReference>
<feature type="region of interest" description="Disordered" evidence="1">
    <location>
        <begin position="1"/>
        <end position="28"/>
    </location>
</feature>
<dbReference type="AlphaFoldDB" id="A0A0N5ALY9"/>
<dbReference type="PANTHER" id="PTHR37435:SF5">
    <property type="entry name" value="SECRETED PROTEIN"/>
    <property type="match status" value="1"/>
</dbReference>
<keyword evidence="3" id="KW-1185">Reference proteome</keyword>
<organism evidence="3 4">
    <name type="scientific">Syphacia muris</name>
    <dbReference type="NCBI Taxonomy" id="451379"/>
    <lineage>
        <taxon>Eukaryota</taxon>
        <taxon>Metazoa</taxon>
        <taxon>Ecdysozoa</taxon>
        <taxon>Nematoda</taxon>
        <taxon>Chromadorea</taxon>
        <taxon>Rhabditida</taxon>
        <taxon>Spirurina</taxon>
        <taxon>Oxyuridomorpha</taxon>
        <taxon>Oxyuroidea</taxon>
        <taxon>Oxyuridae</taxon>
        <taxon>Syphacia</taxon>
    </lineage>
</organism>
<proteinExistence type="predicted"/>
<evidence type="ECO:0000259" key="2">
    <source>
        <dbReference type="Pfam" id="PF23626"/>
    </source>
</evidence>
<evidence type="ECO:0000313" key="4">
    <source>
        <dbReference type="WBParaSite" id="SMUV_0000557601-mRNA-1"/>
    </source>
</evidence>
<dbReference type="Proteomes" id="UP000046393">
    <property type="component" value="Unplaced"/>
</dbReference>
<feature type="domain" description="aECM cysteine-cradle" evidence="2">
    <location>
        <begin position="106"/>
        <end position="158"/>
    </location>
</feature>
<dbReference type="InterPro" id="IPR055352">
    <property type="entry name" value="CCD_aECM"/>
</dbReference>
<dbReference type="Pfam" id="PF23626">
    <property type="entry name" value="CCD_aECM"/>
    <property type="match status" value="1"/>
</dbReference>
<accession>A0A0N5ALY9</accession>
<protein>
    <recommendedName>
        <fullName evidence="2">aECM cysteine-cradle domain-containing protein</fullName>
    </recommendedName>
</protein>
<name>A0A0N5ALY9_9BILA</name>
<sequence length="159" mass="18273">MQAPLLSKESPQNKIMRPPESMMPRAKPIPVVDNDYQKIQPVNVQQPPFHSPRTKNSQNHKLSSFIQELPSAQNHQQLISEQNFGQPLLQKPVQFPPNKPPLILSPQHCTKIFQIKYYANMYSVKDIEGWVKKNCTFAKMFLPRATCEEINILVASCHL</sequence>
<evidence type="ECO:0000313" key="3">
    <source>
        <dbReference type="Proteomes" id="UP000046393"/>
    </source>
</evidence>
<reference evidence="4" key="1">
    <citation type="submission" date="2017-02" db="UniProtKB">
        <authorList>
            <consortium name="WormBaseParasite"/>
        </authorList>
    </citation>
    <scope>IDENTIFICATION</scope>
</reference>
<evidence type="ECO:0000256" key="1">
    <source>
        <dbReference type="SAM" id="MobiDB-lite"/>
    </source>
</evidence>
<dbReference type="PANTHER" id="PTHR37435">
    <property type="entry name" value="PROTEIN CBG14344"/>
    <property type="match status" value="1"/>
</dbReference>
<dbReference type="STRING" id="451379.A0A0N5ALY9"/>